<dbReference type="Proteomes" id="UP000607645">
    <property type="component" value="Unassembled WGS sequence"/>
</dbReference>
<reference evidence="1" key="1">
    <citation type="submission" date="2020-08" db="EMBL/GenBank/DDBJ databases">
        <title>Genome public.</title>
        <authorList>
            <person name="Liu C."/>
            <person name="Sun Q."/>
        </authorList>
    </citation>
    <scope>NUCLEOTIDE SEQUENCE</scope>
    <source>
        <strain evidence="1">NSJ-52</strain>
    </source>
</reference>
<keyword evidence="2" id="KW-1185">Reference proteome</keyword>
<evidence type="ECO:0000313" key="2">
    <source>
        <dbReference type="Proteomes" id="UP000607645"/>
    </source>
</evidence>
<name>A0A8J6JB02_9FIRM</name>
<dbReference type="EMBL" id="JACOPQ010000002">
    <property type="protein sequence ID" value="MBC5736096.1"/>
    <property type="molecule type" value="Genomic_DNA"/>
</dbReference>
<organism evidence="1 2">
    <name type="scientific">Lawsonibacter faecis</name>
    <dbReference type="NCBI Taxonomy" id="2763052"/>
    <lineage>
        <taxon>Bacteria</taxon>
        <taxon>Bacillati</taxon>
        <taxon>Bacillota</taxon>
        <taxon>Clostridia</taxon>
        <taxon>Eubacteriales</taxon>
        <taxon>Oscillospiraceae</taxon>
        <taxon>Lawsonibacter</taxon>
    </lineage>
</organism>
<comment type="caution">
    <text evidence="1">The sequence shown here is derived from an EMBL/GenBank/DDBJ whole genome shotgun (WGS) entry which is preliminary data.</text>
</comment>
<evidence type="ECO:0000313" key="1">
    <source>
        <dbReference type="EMBL" id="MBC5736096.1"/>
    </source>
</evidence>
<dbReference type="RefSeq" id="WP_186918493.1">
    <property type="nucleotide sequence ID" value="NZ_JACOPQ010000002.1"/>
</dbReference>
<gene>
    <name evidence="1" type="ORF">H8S62_03610</name>
</gene>
<proteinExistence type="predicted"/>
<accession>A0A8J6JB02</accession>
<sequence length="149" mass="16980">MLIEAPCLLGEQFEHNKRWGDRGPLYLVGLDLFAWSCGLDGVTLLGNRSRYAAYHTDFFDRGDVLETPISFEVPDRCICNGAGVPLRELGLESDKIGWLRSLRMYEDGTWRYGVICGRDKESREVRTEALDRLFSPVLPAVRMTVTDFM</sequence>
<protein>
    <submittedName>
        <fullName evidence="1">Uncharacterized protein</fullName>
    </submittedName>
</protein>
<dbReference type="AlphaFoldDB" id="A0A8J6JB02"/>